<feature type="transmembrane region" description="Helical" evidence="13">
    <location>
        <begin position="193"/>
        <end position="216"/>
    </location>
</feature>
<dbReference type="InterPro" id="IPR011701">
    <property type="entry name" value="MFS"/>
</dbReference>
<comment type="similarity">
    <text evidence="11">Belongs to the major facilitator superfamily. Sodium/anion cotransporter (TC 2.A.1.14) family.</text>
</comment>
<comment type="subcellular location">
    <subcellularLocation>
        <location evidence="1">Plastid</location>
        <location evidence="1">Chloroplast membrane</location>
        <topology evidence="1">Multi-pass membrane protein</topology>
    </subcellularLocation>
</comment>
<evidence type="ECO:0000259" key="14">
    <source>
        <dbReference type="PROSITE" id="PS50850"/>
    </source>
</evidence>
<evidence type="ECO:0000256" key="4">
    <source>
        <dbReference type="ARBA" id="ARBA00022640"/>
    </source>
</evidence>
<dbReference type="GO" id="GO:0006811">
    <property type="term" value="P:monoatomic ion transport"/>
    <property type="evidence" value="ECO:0007669"/>
    <property type="project" value="UniProtKB-KW"/>
</dbReference>
<dbReference type="GO" id="GO:0015229">
    <property type="term" value="F:L-ascorbic acid transmembrane transporter activity"/>
    <property type="evidence" value="ECO:0007669"/>
    <property type="project" value="EnsemblPlants"/>
</dbReference>
<keyword evidence="6" id="KW-0809">Transit peptide</keyword>
<dbReference type="Gramene" id="OB09G27010.1">
    <property type="protein sequence ID" value="OB09G27010.1"/>
    <property type="gene ID" value="OB09G27010"/>
</dbReference>
<dbReference type="InterPro" id="IPR020846">
    <property type="entry name" value="MFS_dom"/>
</dbReference>
<evidence type="ECO:0000313" key="16">
    <source>
        <dbReference type="Proteomes" id="UP000006038"/>
    </source>
</evidence>
<keyword evidence="2" id="KW-0813">Transport</keyword>
<evidence type="ECO:0000256" key="3">
    <source>
        <dbReference type="ARBA" id="ARBA00022528"/>
    </source>
</evidence>
<evidence type="ECO:0000256" key="5">
    <source>
        <dbReference type="ARBA" id="ARBA00022692"/>
    </source>
</evidence>
<dbReference type="FunFam" id="1.20.1250.20:FF:000086">
    <property type="entry name" value="ascorbate transporter, chloroplastic isoform X2"/>
    <property type="match status" value="1"/>
</dbReference>
<name>J3N0C2_ORYBR</name>
<dbReference type="PROSITE" id="PS50850">
    <property type="entry name" value="MFS"/>
    <property type="match status" value="1"/>
</dbReference>
<dbReference type="InterPro" id="IPR050382">
    <property type="entry name" value="MFS_Na/Anion_cotransporter"/>
</dbReference>
<dbReference type="RefSeq" id="XP_006661007.1">
    <property type="nucleotide sequence ID" value="XM_006660944.3"/>
</dbReference>
<evidence type="ECO:0000256" key="13">
    <source>
        <dbReference type="SAM" id="Phobius"/>
    </source>
</evidence>
<evidence type="ECO:0000313" key="15">
    <source>
        <dbReference type="EnsemblPlants" id="OB09G27010.1"/>
    </source>
</evidence>
<dbReference type="PANTHER" id="PTHR11662">
    <property type="entry name" value="SOLUTE CARRIER FAMILY 17"/>
    <property type="match status" value="1"/>
</dbReference>
<evidence type="ECO:0000256" key="9">
    <source>
        <dbReference type="ARBA" id="ARBA00023136"/>
    </source>
</evidence>
<sequence>MAMGAVLSSRTFASPPSSASASASGKQHEMKYRTSPQNKRTCSSAPGDKFSRLIARITLFQVRNISKSSALERLQLSGQFHQPVLDPSRDYLTRRFYNASLKRRRVECFVSSDPINTGWLKPRRWENFTSLETACAHPEYKIPGRTRADCKAEQYEITGSPLSPSDAPAEAVLIGDTNEISPWWQQFPKRWTVVLLCFFAFLLCNMDRVNMSIAILPMSSEFGWSPATVGLIQSSFFWGYLLTQILGGIWADRFGGKIVLGFGVVWWSIATILTPIAAKIGLPCLLVMRAFMGIGEGVAMPAMNNILSKWVPVSERSRSLALVYSGMYLGSVTGLAFSPLLISRFGWPSVFYAFGSLGSIWFALWQRKAHSSPSEDPELTKAEKRYILGGSTLREPVTSIPWKLILSKPPVWALIISHFCHNWGTFILLTWMPTYYNQVLKFNLTESGLLCVLPWLTMAVFANIGGWIADTLVERGFSITNVRKIMQSIGFLGPAIFLTLLSKVQTPAMAVLCMACSQGSDAFSQSGLYSNHQDIGPRYAGVLLGMSNTAGVLAGVFGTAATGYILQKGSWDSVFKVAVVLYIVGTVVWNVFSTGEKVIE</sequence>
<accession>J3N0C2</accession>
<proteinExistence type="inferred from homology"/>
<evidence type="ECO:0000256" key="2">
    <source>
        <dbReference type="ARBA" id="ARBA00022448"/>
    </source>
</evidence>
<dbReference type="EnsemblPlants" id="OB09G27010.1">
    <property type="protein sequence ID" value="OB09G27010.1"/>
    <property type="gene ID" value="OB09G27010"/>
</dbReference>
<feature type="transmembrane region" description="Helical" evidence="13">
    <location>
        <begin position="485"/>
        <end position="502"/>
    </location>
</feature>
<evidence type="ECO:0000256" key="7">
    <source>
        <dbReference type="ARBA" id="ARBA00022989"/>
    </source>
</evidence>
<organism evidence="15">
    <name type="scientific">Oryza brachyantha</name>
    <name type="common">malo sina</name>
    <dbReference type="NCBI Taxonomy" id="4533"/>
    <lineage>
        <taxon>Eukaryota</taxon>
        <taxon>Viridiplantae</taxon>
        <taxon>Streptophyta</taxon>
        <taxon>Embryophyta</taxon>
        <taxon>Tracheophyta</taxon>
        <taxon>Spermatophyta</taxon>
        <taxon>Magnoliopsida</taxon>
        <taxon>Liliopsida</taxon>
        <taxon>Poales</taxon>
        <taxon>Poaceae</taxon>
        <taxon>BOP clade</taxon>
        <taxon>Oryzoideae</taxon>
        <taxon>Oryzeae</taxon>
        <taxon>Oryzinae</taxon>
        <taxon>Oryza</taxon>
    </lineage>
</organism>
<dbReference type="Proteomes" id="UP000006038">
    <property type="component" value="Chromosome 9"/>
</dbReference>
<dbReference type="Gene3D" id="1.20.1250.20">
    <property type="entry name" value="MFS general substrate transporter like domains"/>
    <property type="match status" value="2"/>
</dbReference>
<dbReference type="InterPro" id="IPR036259">
    <property type="entry name" value="MFS_trans_sf"/>
</dbReference>
<dbReference type="InterPro" id="IPR044777">
    <property type="entry name" value="SLC17A9-like"/>
</dbReference>
<keyword evidence="4" id="KW-0934">Plastid</keyword>
<feature type="transmembrane region" description="Helical" evidence="13">
    <location>
        <begin position="452"/>
        <end position="473"/>
    </location>
</feature>
<dbReference type="PANTHER" id="PTHR11662:SF255">
    <property type="entry name" value="ASCORBATE TRANSPORTER, CHLOROPLASTIC"/>
    <property type="match status" value="1"/>
</dbReference>
<evidence type="ECO:0000256" key="6">
    <source>
        <dbReference type="ARBA" id="ARBA00022946"/>
    </source>
</evidence>
<keyword evidence="5 13" id="KW-0812">Transmembrane</keyword>
<keyword evidence="7 13" id="KW-1133">Transmembrane helix</keyword>
<feature type="transmembrane region" description="Helical" evidence="13">
    <location>
        <begin position="280"/>
        <end position="299"/>
    </location>
</feature>
<feature type="transmembrane region" description="Helical" evidence="13">
    <location>
        <begin position="411"/>
        <end position="432"/>
    </location>
</feature>
<gene>
    <name evidence="15" type="primary">LOC102710236</name>
</gene>
<dbReference type="CDD" id="cd17380">
    <property type="entry name" value="MFS_SLC17A9_like"/>
    <property type="match status" value="1"/>
</dbReference>
<feature type="transmembrane region" description="Helical" evidence="13">
    <location>
        <begin position="254"/>
        <end position="274"/>
    </location>
</feature>
<evidence type="ECO:0000256" key="8">
    <source>
        <dbReference type="ARBA" id="ARBA00023065"/>
    </source>
</evidence>
<dbReference type="STRING" id="4533.J3N0C2"/>
<protein>
    <recommendedName>
        <fullName evidence="14">Major facilitator superfamily (MFS) profile domain-containing protein</fullName>
    </recommendedName>
</protein>
<dbReference type="AlphaFoldDB" id="J3N0C2"/>
<dbReference type="OMA" id="RHIFGLM"/>
<dbReference type="SUPFAM" id="SSF103473">
    <property type="entry name" value="MFS general substrate transporter"/>
    <property type="match status" value="1"/>
</dbReference>
<dbReference type="GeneID" id="102710236"/>
<keyword evidence="16" id="KW-1185">Reference proteome</keyword>
<dbReference type="Pfam" id="PF07690">
    <property type="entry name" value="MFS_1"/>
    <property type="match status" value="1"/>
</dbReference>
<keyword evidence="8" id="KW-0406">Ion transport</keyword>
<keyword evidence="9 13" id="KW-0472">Membrane</keyword>
<dbReference type="eggNOG" id="KOG2532">
    <property type="taxonomic scope" value="Eukaryota"/>
</dbReference>
<dbReference type="KEGG" id="obr:102710236"/>
<dbReference type="GO" id="GO:0005315">
    <property type="term" value="F:phosphate transmembrane transporter activity"/>
    <property type="evidence" value="ECO:0007669"/>
    <property type="project" value="EnsemblPlants"/>
</dbReference>
<feature type="transmembrane region" description="Helical" evidence="13">
    <location>
        <begin position="320"/>
        <end position="341"/>
    </location>
</feature>
<dbReference type="FunFam" id="1.20.1250.20:FF:000058">
    <property type="entry name" value="ascorbate transporter, chloroplastic isoform X1"/>
    <property type="match status" value="1"/>
</dbReference>
<evidence type="ECO:0000256" key="10">
    <source>
        <dbReference type="ARBA" id="ARBA00024302"/>
    </source>
</evidence>
<dbReference type="HOGENOM" id="CLU_001265_5_11_1"/>
<feature type="compositionally biased region" description="Low complexity" evidence="12">
    <location>
        <begin position="13"/>
        <end position="24"/>
    </location>
</feature>
<evidence type="ECO:0000256" key="11">
    <source>
        <dbReference type="ARBA" id="ARBA00024362"/>
    </source>
</evidence>
<keyword evidence="3" id="KW-0150">Chloroplast</keyword>
<evidence type="ECO:0000256" key="1">
    <source>
        <dbReference type="ARBA" id="ARBA00004508"/>
    </source>
</evidence>
<feature type="transmembrane region" description="Helical" evidence="13">
    <location>
        <begin position="222"/>
        <end position="242"/>
    </location>
</feature>
<feature type="region of interest" description="Disordered" evidence="12">
    <location>
        <begin position="1"/>
        <end position="45"/>
    </location>
</feature>
<comment type="function">
    <text evidence="10">Probable anion transporter.</text>
</comment>
<reference evidence="15" key="2">
    <citation type="submission" date="2013-04" db="UniProtKB">
        <authorList>
            <consortium name="EnsemblPlants"/>
        </authorList>
    </citation>
    <scope>IDENTIFICATION</scope>
</reference>
<feature type="domain" description="Major facilitator superfamily (MFS) profile" evidence="14">
    <location>
        <begin position="193"/>
        <end position="597"/>
    </location>
</feature>
<feature type="transmembrane region" description="Helical" evidence="13">
    <location>
        <begin position="573"/>
        <end position="592"/>
    </location>
</feature>
<dbReference type="OrthoDB" id="2250022at2759"/>
<feature type="transmembrane region" description="Helical" evidence="13">
    <location>
        <begin position="347"/>
        <end position="365"/>
    </location>
</feature>
<feature type="transmembrane region" description="Helical" evidence="13">
    <location>
        <begin position="539"/>
        <end position="566"/>
    </location>
</feature>
<dbReference type="GO" id="GO:0009706">
    <property type="term" value="C:chloroplast inner membrane"/>
    <property type="evidence" value="ECO:0007669"/>
    <property type="project" value="EnsemblPlants"/>
</dbReference>
<dbReference type="GO" id="GO:0010028">
    <property type="term" value="P:xanthophyll cycle"/>
    <property type="evidence" value="ECO:0007669"/>
    <property type="project" value="EnsemblPlants"/>
</dbReference>
<feature type="compositionally biased region" description="Polar residues" evidence="12">
    <location>
        <begin position="34"/>
        <end position="44"/>
    </location>
</feature>
<reference evidence="15" key="1">
    <citation type="journal article" date="2013" name="Nat. Commun.">
        <title>Whole-genome sequencing of Oryza brachyantha reveals mechanisms underlying Oryza genome evolution.</title>
        <authorList>
            <person name="Chen J."/>
            <person name="Huang Q."/>
            <person name="Gao D."/>
            <person name="Wang J."/>
            <person name="Lang Y."/>
            <person name="Liu T."/>
            <person name="Li B."/>
            <person name="Bai Z."/>
            <person name="Luis Goicoechea J."/>
            <person name="Liang C."/>
            <person name="Chen C."/>
            <person name="Zhang W."/>
            <person name="Sun S."/>
            <person name="Liao Y."/>
            <person name="Zhang X."/>
            <person name="Yang L."/>
            <person name="Song C."/>
            <person name="Wang M."/>
            <person name="Shi J."/>
            <person name="Liu G."/>
            <person name="Liu J."/>
            <person name="Zhou H."/>
            <person name="Zhou W."/>
            <person name="Yu Q."/>
            <person name="An N."/>
            <person name="Chen Y."/>
            <person name="Cai Q."/>
            <person name="Wang B."/>
            <person name="Liu B."/>
            <person name="Min J."/>
            <person name="Huang Y."/>
            <person name="Wu H."/>
            <person name="Li Z."/>
            <person name="Zhang Y."/>
            <person name="Yin Y."/>
            <person name="Song W."/>
            <person name="Jiang J."/>
            <person name="Jackson S.A."/>
            <person name="Wing R.A."/>
            <person name="Wang J."/>
            <person name="Chen M."/>
        </authorList>
    </citation>
    <scope>NUCLEOTIDE SEQUENCE [LARGE SCALE GENOMIC DNA]</scope>
    <source>
        <strain evidence="15">cv. IRGC 101232</strain>
    </source>
</reference>
<evidence type="ECO:0000256" key="12">
    <source>
        <dbReference type="SAM" id="MobiDB-lite"/>
    </source>
</evidence>